<evidence type="ECO:0000256" key="8">
    <source>
        <dbReference type="ARBA" id="ARBA00022692"/>
    </source>
</evidence>
<dbReference type="InterPro" id="IPR003917">
    <property type="entry name" value="NADH_UbQ_OxRdtase_chain2"/>
</dbReference>
<keyword evidence="12 18" id="KW-1133">Transmembrane helix</keyword>
<accession>A0A5J6WFK6</accession>
<sequence>MKFNSTFILMYYMLTVGVLLSISSNNWMMMWSGLEISLMSFIPLMSGGVTGSESSMKYFIIQSISSTMLILAIMMMISTNFNFKYILMISLIIKMGIAPFHNWVLSIINSLEFSLMFLLLTIMKISPLVMISYLNYCNDLIIMLSLLVGSIFSLNQNSIRKLLAYSSIYNMSYILSSINMNSVWIMYLLMYSLILLLMIETMKKLKINYINQFMINNYSMITNMNIWITVLSMGGMPPLLGFFPKFIIFQMMILKKSFMMLLMMILTSLLVMFFYMRMVFLSFISYSTMMKQSLMNMHKFMMWSMIINFNSFTILITFKYFH</sequence>
<keyword evidence="8 18" id="KW-0812">Transmembrane</keyword>
<comment type="function">
    <text evidence="1">Core subunit of the mitochondrial membrane respiratory chain NADH dehydrogenase (Complex I) that is believed to belong to the minimal assembly required for catalysis. Complex I functions in the transfer of electrons from NADH to the respiratory chain. The immediate electron acceptor for the enzyme is believed to be ubiquinone.</text>
</comment>
<dbReference type="GO" id="GO:0005743">
    <property type="term" value="C:mitochondrial inner membrane"/>
    <property type="evidence" value="ECO:0007669"/>
    <property type="project" value="UniProtKB-SubCell"/>
</dbReference>
<geneLocation type="mitochondrion" evidence="20"/>
<evidence type="ECO:0000256" key="7">
    <source>
        <dbReference type="ARBA" id="ARBA00022660"/>
    </source>
</evidence>
<keyword evidence="7 18" id="KW-0679">Respiratory chain</keyword>
<keyword evidence="14 18" id="KW-0830">Ubiquinone</keyword>
<evidence type="ECO:0000256" key="5">
    <source>
        <dbReference type="ARBA" id="ARBA00021008"/>
    </source>
</evidence>
<dbReference type="Pfam" id="PF00361">
    <property type="entry name" value="Proton_antipo_M"/>
    <property type="match status" value="1"/>
</dbReference>
<dbReference type="InterPro" id="IPR050175">
    <property type="entry name" value="Complex_I_Subunit_2"/>
</dbReference>
<evidence type="ECO:0000256" key="18">
    <source>
        <dbReference type="RuleBase" id="RU003403"/>
    </source>
</evidence>
<evidence type="ECO:0000256" key="14">
    <source>
        <dbReference type="ARBA" id="ARBA00023075"/>
    </source>
</evidence>
<evidence type="ECO:0000256" key="10">
    <source>
        <dbReference type="ARBA" id="ARBA00022967"/>
    </source>
</evidence>
<protein>
    <recommendedName>
        <fullName evidence="5 18">NADH-ubiquinone oxidoreductase chain 2</fullName>
        <ecNumber evidence="4 18">7.1.1.2</ecNumber>
    </recommendedName>
</protein>
<evidence type="ECO:0000256" key="6">
    <source>
        <dbReference type="ARBA" id="ARBA00022448"/>
    </source>
</evidence>
<comment type="similarity">
    <text evidence="3 18">Belongs to the complex I subunit 2 family.</text>
</comment>
<evidence type="ECO:0000259" key="19">
    <source>
        <dbReference type="Pfam" id="PF00361"/>
    </source>
</evidence>
<evidence type="ECO:0000256" key="1">
    <source>
        <dbReference type="ARBA" id="ARBA00003257"/>
    </source>
</evidence>
<keyword evidence="16 18" id="KW-0472">Membrane</keyword>
<comment type="catalytic activity">
    <reaction evidence="17 18">
        <text>a ubiquinone + NADH + 5 H(+)(in) = a ubiquinol + NAD(+) + 4 H(+)(out)</text>
        <dbReference type="Rhea" id="RHEA:29091"/>
        <dbReference type="Rhea" id="RHEA-COMP:9565"/>
        <dbReference type="Rhea" id="RHEA-COMP:9566"/>
        <dbReference type="ChEBI" id="CHEBI:15378"/>
        <dbReference type="ChEBI" id="CHEBI:16389"/>
        <dbReference type="ChEBI" id="CHEBI:17976"/>
        <dbReference type="ChEBI" id="CHEBI:57540"/>
        <dbReference type="ChEBI" id="CHEBI:57945"/>
        <dbReference type="EC" id="7.1.1.2"/>
    </reaction>
</comment>
<dbReference type="GO" id="GO:0008137">
    <property type="term" value="F:NADH dehydrogenase (ubiquinone) activity"/>
    <property type="evidence" value="ECO:0007669"/>
    <property type="project" value="UniProtKB-EC"/>
</dbReference>
<evidence type="ECO:0000256" key="15">
    <source>
        <dbReference type="ARBA" id="ARBA00023128"/>
    </source>
</evidence>
<organism evidence="20">
    <name type="scientific">Mileewa albovittata</name>
    <dbReference type="NCBI Taxonomy" id="2545673"/>
    <lineage>
        <taxon>Eukaryota</taxon>
        <taxon>Metazoa</taxon>
        <taxon>Ecdysozoa</taxon>
        <taxon>Arthropoda</taxon>
        <taxon>Hexapoda</taxon>
        <taxon>Insecta</taxon>
        <taxon>Pterygota</taxon>
        <taxon>Neoptera</taxon>
        <taxon>Paraneoptera</taxon>
        <taxon>Hemiptera</taxon>
        <taxon>Auchenorrhyncha</taxon>
        <taxon>Membracoidea</taxon>
        <taxon>Cicadellidae</taxon>
        <taxon>Cicadellinae</taxon>
        <taxon>Mileewini</taxon>
        <taxon>Mileewa</taxon>
    </lineage>
</organism>
<evidence type="ECO:0000313" key="20">
    <source>
        <dbReference type="EMBL" id="QFI35933.1"/>
    </source>
</evidence>
<proteinExistence type="inferred from homology"/>
<evidence type="ECO:0000256" key="13">
    <source>
        <dbReference type="ARBA" id="ARBA00023027"/>
    </source>
</evidence>
<feature type="transmembrane region" description="Helical" evidence="18">
    <location>
        <begin position="300"/>
        <end position="321"/>
    </location>
</feature>
<keyword evidence="6" id="KW-0813">Transport</keyword>
<comment type="subcellular location">
    <subcellularLocation>
        <location evidence="2 18">Mitochondrion inner membrane</location>
        <topology evidence="2 18">Multi-pass membrane protein</topology>
    </subcellularLocation>
</comment>
<dbReference type="EC" id="7.1.1.2" evidence="4 18"/>
<feature type="transmembrane region" description="Helical" evidence="18">
    <location>
        <begin position="226"/>
        <end position="248"/>
    </location>
</feature>
<evidence type="ECO:0000256" key="11">
    <source>
        <dbReference type="ARBA" id="ARBA00022982"/>
    </source>
</evidence>
<evidence type="ECO:0000256" key="3">
    <source>
        <dbReference type="ARBA" id="ARBA00007012"/>
    </source>
</evidence>
<evidence type="ECO:0000256" key="16">
    <source>
        <dbReference type="ARBA" id="ARBA00023136"/>
    </source>
</evidence>
<evidence type="ECO:0000256" key="12">
    <source>
        <dbReference type="ARBA" id="ARBA00022989"/>
    </source>
</evidence>
<feature type="transmembrane region" description="Helical" evidence="18">
    <location>
        <begin position="58"/>
        <end position="77"/>
    </location>
</feature>
<evidence type="ECO:0000256" key="2">
    <source>
        <dbReference type="ARBA" id="ARBA00004448"/>
    </source>
</evidence>
<evidence type="ECO:0000256" key="17">
    <source>
        <dbReference type="ARBA" id="ARBA00049551"/>
    </source>
</evidence>
<dbReference type="EMBL" id="MK138358">
    <property type="protein sequence ID" value="QFI35933.1"/>
    <property type="molecule type" value="Genomic_DNA"/>
</dbReference>
<feature type="transmembrane region" description="Helical" evidence="18">
    <location>
        <begin position="260"/>
        <end position="280"/>
    </location>
</feature>
<comment type="function">
    <text evidence="18">Core subunit of the mitochondrial membrane respiratory chain NADH dehydrogenase (Complex I) which catalyzes electron transfer from NADH through the respiratory chain, using ubiquinone as an electron acceptor. Essential for the catalytic activity and assembly of complex I.</text>
</comment>
<keyword evidence="15 18" id="KW-0496">Mitochondrion</keyword>
<keyword evidence="9 18" id="KW-0999">Mitochondrion inner membrane</keyword>
<feature type="transmembrane region" description="Helical" evidence="18">
    <location>
        <begin position="140"/>
        <end position="157"/>
    </location>
</feature>
<reference evidence="20" key="1">
    <citation type="journal article" date="2019" name="Mitochondrial DNA Part B Resour">
        <title>Complete mitochondrial genome sequence of Mileewa albovittata (Hemiptera: Cicadellidae: Mileewinae).</title>
        <authorList>
            <person name="He H."/>
            <person name="Li H.-X."/>
            <person name="Yang M."/>
        </authorList>
    </citation>
    <scope>NUCLEOTIDE SEQUENCE</scope>
</reference>
<keyword evidence="11 18" id="KW-0249">Electron transport</keyword>
<keyword evidence="13 18" id="KW-0520">NAD</keyword>
<dbReference type="PANTHER" id="PTHR46552">
    <property type="entry name" value="NADH-UBIQUINONE OXIDOREDUCTASE CHAIN 2"/>
    <property type="match status" value="1"/>
</dbReference>
<gene>
    <name evidence="20" type="primary">ND2</name>
</gene>
<dbReference type="PANTHER" id="PTHR46552:SF1">
    <property type="entry name" value="NADH-UBIQUINONE OXIDOREDUCTASE CHAIN 2"/>
    <property type="match status" value="1"/>
</dbReference>
<name>A0A5J6WFK6_9HEMI</name>
<feature type="transmembrane region" description="Helical" evidence="18">
    <location>
        <begin position="178"/>
        <end position="199"/>
    </location>
</feature>
<feature type="transmembrane region" description="Helical" evidence="18">
    <location>
        <begin position="7"/>
        <end position="23"/>
    </location>
</feature>
<dbReference type="AlphaFoldDB" id="A0A5J6WFK6"/>
<feature type="transmembrane region" description="Helical" evidence="18">
    <location>
        <begin position="83"/>
        <end position="101"/>
    </location>
</feature>
<dbReference type="PRINTS" id="PR01436">
    <property type="entry name" value="NADHDHGNASE2"/>
</dbReference>
<feature type="transmembrane region" description="Helical" evidence="18">
    <location>
        <begin position="113"/>
        <end position="134"/>
    </location>
</feature>
<feature type="domain" description="NADH:quinone oxidoreductase/Mrp antiporter transmembrane" evidence="19">
    <location>
        <begin position="24"/>
        <end position="269"/>
    </location>
</feature>
<dbReference type="InterPro" id="IPR001750">
    <property type="entry name" value="ND/Mrp_TM"/>
</dbReference>
<evidence type="ECO:0000256" key="4">
    <source>
        <dbReference type="ARBA" id="ARBA00012944"/>
    </source>
</evidence>
<evidence type="ECO:0000256" key="9">
    <source>
        <dbReference type="ARBA" id="ARBA00022792"/>
    </source>
</evidence>
<dbReference type="GO" id="GO:0006120">
    <property type="term" value="P:mitochondrial electron transport, NADH to ubiquinone"/>
    <property type="evidence" value="ECO:0007669"/>
    <property type="project" value="InterPro"/>
</dbReference>
<keyword evidence="10 18" id="KW-1278">Translocase</keyword>